<dbReference type="AlphaFoldDB" id="A0A4P7D5C1"/>
<organism evidence="3 4">
    <name type="scientific">Paraburkholderia pallida</name>
    <dbReference type="NCBI Taxonomy" id="2547399"/>
    <lineage>
        <taxon>Bacteria</taxon>
        <taxon>Pseudomonadati</taxon>
        <taxon>Pseudomonadota</taxon>
        <taxon>Betaproteobacteria</taxon>
        <taxon>Burkholderiales</taxon>
        <taxon>Burkholderiaceae</taxon>
        <taxon>Paraburkholderia</taxon>
    </lineage>
</organism>
<dbReference type="GO" id="GO:0035438">
    <property type="term" value="F:cyclic-di-GMP binding"/>
    <property type="evidence" value="ECO:0007669"/>
    <property type="project" value="InterPro"/>
</dbReference>
<reference evidence="3 4" key="1">
    <citation type="submission" date="2019-03" db="EMBL/GenBank/DDBJ databases">
        <title>Paraburkholderia sp. 7MH5, isolated from subtropical forest soil.</title>
        <authorList>
            <person name="Gao Z.-H."/>
            <person name="Qiu L.-H."/>
        </authorList>
    </citation>
    <scope>NUCLEOTIDE SEQUENCE [LARGE SCALE GENOMIC DNA]</scope>
    <source>
        <strain evidence="3 4">7MH5</strain>
    </source>
</reference>
<evidence type="ECO:0000313" key="3">
    <source>
        <dbReference type="EMBL" id="QBR02557.1"/>
    </source>
</evidence>
<dbReference type="RefSeq" id="WP_134758078.1">
    <property type="nucleotide sequence ID" value="NZ_CP038151.1"/>
</dbReference>
<name>A0A4P7D5C1_9BURK</name>
<feature type="region of interest" description="Disordered" evidence="2">
    <location>
        <begin position="1"/>
        <end position="46"/>
    </location>
</feature>
<evidence type="ECO:0000256" key="2">
    <source>
        <dbReference type="SAM" id="MobiDB-lite"/>
    </source>
</evidence>
<protein>
    <recommendedName>
        <fullName evidence="1">Cellulose biosynthesis protein BcsE</fullName>
    </recommendedName>
</protein>
<dbReference type="Pfam" id="PF10995">
    <property type="entry name" value="CBP_BcsE"/>
    <property type="match status" value="1"/>
</dbReference>
<dbReference type="Proteomes" id="UP000295727">
    <property type="component" value="Chromosome 4"/>
</dbReference>
<evidence type="ECO:0000313" key="4">
    <source>
        <dbReference type="Proteomes" id="UP000295727"/>
    </source>
</evidence>
<evidence type="ECO:0000256" key="1">
    <source>
        <dbReference type="NCBIfam" id="TIGR03369"/>
    </source>
</evidence>
<dbReference type="EMBL" id="CP038151">
    <property type="protein sequence ID" value="QBR02557.1"/>
    <property type="molecule type" value="Genomic_DNA"/>
</dbReference>
<dbReference type="NCBIfam" id="TIGR03369">
    <property type="entry name" value="cellulose_bcsE"/>
    <property type="match status" value="1"/>
</dbReference>
<feature type="region of interest" description="Disordered" evidence="2">
    <location>
        <begin position="621"/>
        <end position="652"/>
    </location>
</feature>
<accession>A0A4P7D5C1</accession>
<keyword evidence="4" id="KW-1185">Reference proteome</keyword>
<dbReference type="OrthoDB" id="5840260at2"/>
<dbReference type="KEGG" id="ppai:E1956_35610"/>
<gene>
    <name evidence="3" type="primary">bcsE</name>
    <name evidence="3" type="ORF">E1956_35610</name>
</gene>
<feature type="compositionally biased region" description="Low complexity" evidence="2">
    <location>
        <begin position="10"/>
        <end position="42"/>
    </location>
</feature>
<dbReference type="InterPro" id="IPR017745">
    <property type="entry name" value="BcsE"/>
</dbReference>
<sequence>MNEPARDSASEPAPSARPPAGAHASAAGAAAPGVATPATGAGREPHPSLLARLSRREPLAIEGLPPALAALGPGQVHVVYASASPARDALFWQTAAAALEGPATVLSTRDGASIAATLRDHGIDIDRPGATHHWANVCSLVPLADRDGAQVLIEALDALANQCAAPASHFYIEGAEAFFAWHDAATLARQGAQLANWCTQHRHGVLLVAEPPGLGDEEAHPELAAFQARFAGAAQLLQTQGQFHWEVAFWRAGETVLGSQSLPLRFAAVDHRLMVTSTSGTVERSMDVVGLLAPDEGRVITSRDAVLNERVLPSSWQVVDDNEAALAAARTAVAATVILDFGASRQLESLAEQVHTLRLQCGNALKIIVREEAVAMRYESLMLNLGANRVVPRHTTLSQVEAIVESLQGQVYSRPVPADYRQALAGVMHGEETGYVGATRFVELVGAAVERSRVIQLPSVLIRLALMPEVAHVDALKACVLRRAGDIVTAAGDSLYVFFFACRLGDADAVLQRVFKRALAELFQGEQRCGDPKSIAALLETLTDEIETQTPPDYSGWLALNAPDAPQALAGEQAAARAPDGSAAGARATANAVAATGNGATPDAPQAGGLLPTLPAFATAVPAPSTWQSDGSDAPRAEPRPVSLPLKAQGRR</sequence>
<proteinExistence type="predicted"/>